<dbReference type="CDD" id="cd01029">
    <property type="entry name" value="TOPRIM_primases"/>
    <property type="match status" value="1"/>
</dbReference>
<sequence>MRNESVPLTKSIYQQYNNIVSIRIDDVVNQFVNAASKRDVIIVHPIADGKIHRCHVAGKSTNNTDGAYILHSDGIPAGGFQNHTDGLGWQNWRVDIDLKLTQAEKISLRTMYQEFKRLREIEQHQKHEKIAAKARYLLECSKAAKSQKAHPYLIKKGIQPHGAWLLGKLLVIPIYDPSCRLVNLQFISPVGKKRFLSGGRKKGSFHIIGEPSGRILICEGFATDASLFEDCGQRVVVAFDAGNLLPVAKNIRALAPDTEIILCGDNDLSGVGQKAARDAALAIKGKILIPPTAGFDWNDYLAIGGDHA</sequence>
<feature type="domain" description="Toprim" evidence="1">
    <location>
        <begin position="213"/>
        <end position="288"/>
    </location>
</feature>
<keyword evidence="2" id="KW-0067">ATP-binding</keyword>
<dbReference type="OrthoDB" id="110640at2"/>
<evidence type="ECO:0000313" key="2">
    <source>
        <dbReference type="EMBL" id="SFM95707.1"/>
    </source>
</evidence>
<dbReference type="Gene3D" id="3.40.1360.10">
    <property type="match status" value="1"/>
</dbReference>
<dbReference type="Pfam" id="PF13362">
    <property type="entry name" value="Toprim_3"/>
    <property type="match status" value="1"/>
</dbReference>
<dbReference type="AlphaFoldDB" id="A0A1I4V388"/>
<dbReference type="Proteomes" id="UP000183287">
    <property type="component" value="Unassembled WGS sequence"/>
</dbReference>
<protein>
    <submittedName>
        <fullName evidence="2">Putative DNA primase/helicase</fullName>
    </submittedName>
</protein>
<gene>
    <name evidence="2" type="ORF">SAMN05421863_107517</name>
</gene>
<organism evidence="2 3">
    <name type="scientific">Nitrosomonas communis</name>
    <dbReference type="NCBI Taxonomy" id="44574"/>
    <lineage>
        <taxon>Bacteria</taxon>
        <taxon>Pseudomonadati</taxon>
        <taxon>Pseudomonadota</taxon>
        <taxon>Betaproteobacteria</taxon>
        <taxon>Nitrosomonadales</taxon>
        <taxon>Nitrosomonadaceae</taxon>
        <taxon>Nitrosomonas</taxon>
    </lineage>
</organism>
<evidence type="ECO:0000313" key="3">
    <source>
        <dbReference type="Proteomes" id="UP000183287"/>
    </source>
</evidence>
<reference evidence="3" key="1">
    <citation type="submission" date="2016-10" db="EMBL/GenBank/DDBJ databases">
        <authorList>
            <person name="Varghese N."/>
            <person name="Submissions S."/>
        </authorList>
    </citation>
    <scope>NUCLEOTIDE SEQUENCE [LARGE SCALE GENOMIC DNA]</scope>
    <source>
        <strain evidence="3">Nm44</strain>
    </source>
</reference>
<keyword evidence="2" id="KW-0347">Helicase</keyword>
<dbReference type="InterPro" id="IPR034154">
    <property type="entry name" value="TOPRIM_DnaG/twinkle"/>
</dbReference>
<keyword evidence="2" id="KW-0547">Nucleotide-binding</keyword>
<dbReference type="GO" id="GO:0004386">
    <property type="term" value="F:helicase activity"/>
    <property type="evidence" value="ECO:0007669"/>
    <property type="project" value="UniProtKB-KW"/>
</dbReference>
<proteinExistence type="predicted"/>
<accession>A0A1I4V388</accession>
<dbReference type="SMART" id="SM00493">
    <property type="entry name" value="TOPRIM"/>
    <property type="match status" value="1"/>
</dbReference>
<dbReference type="EMBL" id="FOUB01000075">
    <property type="protein sequence ID" value="SFM95707.1"/>
    <property type="molecule type" value="Genomic_DNA"/>
</dbReference>
<evidence type="ECO:0000259" key="1">
    <source>
        <dbReference type="SMART" id="SM00493"/>
    </source>
</evidence>
<name>A0A1I4V388_9PROT</name>
<keyword evidence="2" id="KW-0378">Hydrolase</keyword>
<keyword evidence="3" id="KW-1185">Reference proteome</keyword>
<dbReference type="InterPro" id="IPR006171">
    <property type="entry name" value="TOPRIM_dom"/>
</dbReference>
<dbReference type="RefSeq" id="WP_074906884.1">
    <property type="nucleotide sequence ID" value="NZ_FOUB01000075.1"/>
</dbReference>